<dbReference type="EMBL" id="BAAAFR010000001">
    <property type="protein sequence ID" value="GAA0312715.1"/>
    <property type="molecule type" value="Genomic_DNA"/>
</dbReference>
<dbReference type="RefSeq" id="WP_201503757.1">
    <property type="nucleotide sequence ID" value="NZ_BAAAFR010000001.1"/>
</dbReference>
<keyword evidence="2" id="KW-1185">Reference proteome</keyword>
<gene>
    <name evidence="1" type="ORF">GCM10009129_07570</name>
</gene>
<dbReference type="Proteomes" id="UP001501787">
    <property type="component" value="Unassembled WGS sequence"/>
</dbReference>
<proteinExistence type="predicted"/>
<accession>A0ABN0VNA0</accession>
<reference evidence="1 2" key="1">
    <citation type="journal article" date="2019" name="Int. J. Syst. Evol. Microbiol.">
        <title>The Global Catalogue of Microorganisms (GCM) 10K type strain sequencing project: providing services to taxonomists for standard genome sequencing and annotation.</title>
        <authorList>
            <consortium name="The Broad Institute Genomics Platform"/>
            <consortium name="The Broad Institute Genome Sequencing Center for Infectious Disease"/>
            <person name="Wu L."/>
            <person name="Ma J."/>
        </authorList>
    </citation>
    <scope>NUCLEOTIDE SEQUENCE [LARGE SCALE GENOMIC DNA]</scope>
    <source>
        <strain evidence="1 2">JCM 16343</strain>
    </source>
</reference>
<protein>
    <submittedName>
        <fullName evidence="1">Uncharacterized protein</fullName>
    </submittedName>
</protein>
<comment type="caution">
    <text evidence="1">The sequence shown here is derived from an EMBL/GenBank/DDBJ whole genome shotgun (WGS) entry which is preliminary data.</text>
</comment>
<organism evidence="1 2">
    <name type="scientific">Psychrobacter aestuarii</name>
    <dbReference type="NCBI Taxonomy" id="556327"/>
    <lineage>
        <taxon>Bacteria</taxon>
        <taxon>Pseudomonadati</taxon>
        <taxon>Pseudomonadota</taxon>
        <taxon>Gammaproteobacteria</taxon>
        <taxon>Moraxellales</taxon>
        <taxon>Moraxellaceae</taxon>
        <taxon>Psychrobacter</taxon>
    </lineage>
</organism>
<name>A0ABN0VNA0_9GAMM</name>
<sequence>MKKFFIVLALVLTGATITYYWYPIQLLGDLKARNAFGGGLFGGHTLYFRGDKIGYLNGLDSWYIQGSVAYGTMTYNQWRTNEGVVYFYIDVCTDDVLLIKNHSLFEDFLDAQGIDKDKRNYMSGYNFISMKTREYSSSYRCV</sequence>
<evidence type="ECO:0000313" key="1">
    <source>
        <dbReference type="EMBL" id="GAA0312715.1"/>
    </source>
</evidence>
<evidence type="ECO:0000313" key="2">
    <source>
        <dbReference type="Proteomes" id="UP001501787"/>
    </source>
</evidence>